<reference evidence="1" key="1">
    <citation type="submission" date="2023-03" db="EMBL/GenBank/DDBJ databases">
        <title>Massive genome expansion in bonnet fungi (Mycena s.s.) driven by repeated elements and novel gene families across ecological guilds.</title>
        <authorList>
            <consortium name="Lawrence Berkeley National Laboratory"/>
            <person name="Harder C.B."/>
            <person name="Miyauchi S."/>
            <person name="Viragh M."/>
            <person name="Kuo A."/>
            <person name="Thoen E."/>
            <person name="Andreopoulos B."/>
            <person name="Lu D."/>
            <person name="Skrede I."/>
            <person name="Drula E."/>
            <person name="Henrissat B."/>
            <person name="Morin E."/>
            <person name="Kohler A."/>
            <person name="Barry K."/>
            <person name="LaButti K."/>
            <person name="Morin E."/>
            <person name="Salamov A."/>
            <person name="Lipzen A."/>
            <person name="Mereny Z."/>
            <person name="Hegedus B."/>
            <person name="Baldrian P."/>
            <person name="Stursova M."/>
            <person name="Weitz H."/>
            <person name="Taylor A."/>
            <person name="Grigoriev I.V."/>
            <person name="Nagy L.G."/>
            <person name="Martin F."/>
            <person name="Kauserud H."/>
        </authorList>
    </citation>
    <scope>NUCLEOTIDE SEQUENCE</scope>
    <source>
        <strain evidence="1">CBHHK002</strain>
    </source>
</reference>
<organism evidence="1 2">
    <name type="scientific">Mycena albidolilacea</name>
    <dbReference type="NCBI Taxonomy" id="1033008"/>
    <lineage>
        <taxon>Eukaryota</taxon>
        <taxon>Fungi</taxon>
        <taxon>Dikarya</taxon>
        <taxon>Basidiomycota</taxon>
        <taxon>Agaricomycotina</taxon>
        <taxon>Agaricomycetes</taxon>
        <taxon>Agaricomycetidae</taxon>
        <taxon>Agaricales</taxon>
        <taxon>Marasmiineae</taxon>
        <taxon>Mycenaceae</taxon>
        <taxon>Mycena</taxon>
    </lineage>
</organism>
<comment type="caution">
    <text evidence="1">The sequence shown here is derived from an EMBL/GenBank/DDBJ whole genome shotgun (WGS) entry which is preliminary data.</text>
</comment>
<dbReference type="AlphaFoldDB" id="A0AAD7E7G0"/>
<dbReference type="EMBL" id="JARIHO010000153">
    <property type="protein sequence ID" value="KAJ7300765.1"/>
    <property type="molecule type" value="Genomic_DNA"/>
</dbReference>
<name>A0AAD7E7G0_9AGAR</name>
<accession>A0AAD7E7G0</accession>
<keyword evidence="2" id="KW-1185">Reference proteome</keyword>
<evidence type="ECO:0000313" key="2">
    <source>
        <dbReference type="Proteomes" id="UP001218218"/>
    </source>
</evidence>
<dbReference type="Proteomes" id="UP001218218">
    <property type="component" value="Unassembled WGS sequence"/>
</dbReference>
<gene>
    <name evidence="1" type="ORF">DFH08DRAFT_907959</name>
</gene>
<protein>
    <submittedName>
        <fullName evidence="1">Uncharacterized protein</fullName>
    </submittedName>
</protein>
<sequence length="504" mass="56350">MPNDADSDSANADPPSTSGGIFAGSWHFAVTGGTFNSINNQSNVILGSSASVSSDLRVISLGDIHLKHEIRLHGAASTVRRVRRLYTAKVHAQNSPITVAMYQGLGAEEEWRKDMAKYSSVRHSNIVQIHATASLSNIHAAIFHDDLIPFQHFLGRYLHSHFLTVYIYAYCSFEFDAARDYFYSAFKRLLSEGNCTFWIRRSTGQLCVDLVPGPIIYWSSLVDETVSSPKRIASLHAPNHESMVINSLTLAQYHQICYWDLSRPRSITISDPVALKLGAVYFCSSDAPRACFSSDHLEGLIEIACSPDVDFHAGDWLGAPGQIMENGWTRFTSSDVLNYNISLEVEHKNHECWLDQANCVFSQLQIRSNLEKYHVTDSICFEIKSVATTAEDHPTGYLFLCPPKSFESGPSSFRWPECPAYWSLDPSGSQRLSKDDADKLGFSPLRVNTILWTNFWPGSVYNGLRQFHKAKGFDSDSCDLARHLGHEFYQISSGINTQGFLFEG</sequence>
<proteinExistence type="predicted"/>
<evidence type="ECO:0000313" key="1">
    <source>
        <dbReference type="EMBL" id="KAJ7300765.1"/>
    </source>
</evidence>